<feature type="short sequence motif" description="Gly-cisPro motif, important for rejection of L-amino acids" evidence="3">
    <location>
        <begin position="138"/>
        <end position="139"/>
    </location>
</feature>
<accession>A0A2U9T187</accession>
<dbReference type="EC" id="3.1.1.-" evidence="3"/>
<keyword evidence="3" id="KW-0963">Cytoplasm</keyword>
<keyword evidence="2 3" id="KW-0378">Hydrolase</keyword>
<comment type="subcellular location">
    <subcellularLocation>
        <location evidence="3">Cytoplasm</location>
    </subcellularLocation>
</comment>
<dbReference type="InterPro" id="IPR023509">
    <property type="entry name" value="DTD-like_sf"/>
</dbReference>
<comment type="function">
    <text evidence="3">An aminoacyl-tRNA editing enzyme that deacylates mischarged D-aminoacyl-tRNAs. Also deacylates mischarged glycyl-tRNA(Ala), protecting cells against glycine mischarging by AlaRS. Acts via tRNA-based rather than protein-based catalysis; rejects L-amino acids rather than detecting D-amino acids in the active site. By recycling D-aminoacyl-tRNA to D-amino acids and free tRNA molecules, this enzyme counteracts the toxicity associated with the formation of D-aminoacyl-tRNA entities in vivo and helps enforce protein L-homochirality.</text>
</comment>
<dbReference type="OrthoDB" id="9801395at2"/>
<keyword evidence="3" id="KW-0694">RNA-binding</keyword>
<dbReference type="AlphaFoldDB" id="A0A2U9T187"/>
<proteinExistence type="inferred from homology"/>
<evidence type="ECO:0000313" key="4">
    <source>
        <dbReference type="EMBL" id="AWV06131.1"/>
    </source>
</evidence>
<comment type="catalytic activity">
    <reaction evidence="3">
        <text>a D-aminoacyl-tRNA + H2O = a tRNA + a D-alpha-amino acid + H(+)</text>
        <dbReference type="Rhea" id="RHEA:13953"/>
        <dbReference type="Rhea" id="RHEA-COMP:10123"/>
        <dbReference type="Rhea" id="RHEA-COMP:10124"/>
        <dbReference type="ChEBI" id="CHEBI:15377"/>
        <dbReference type="ChEBI" id="CHEBI:15378"/>
        <dbReference type="ChEBI" id="CHEBI:59871"/>
        <dbReference type="ChEBI" id="CHEBI:78442"/>
        <dbReference type="ChEBI" id="CHEBI:79333"/>
        <dbReference type="EC" id="3.1.1.96"/>
    </reaction>
</comment>
<evidence type="ECO:0000256" key="1">
    <source>
        <dbReference type="ARBA" id="ARBA00009673"/>
    </source>
</evidence>
<dbReference type="NCBIfam" id="TIGR00256">
    <property type="entry name" value="D-aminoacyl-tRNA deacylase"/>
    <property type="match status" value="1"/>
</dbReference>
<reference evidence="4 5" key="1">
    <citation type="submission" date="2018-05" db="EMBL/GenBank/DDBJ databases">
        <title>The complete genome of Lysobacter maris HZ9B, a marine bacterium antagonistic against terrestrial plant pathogens.</title>
        <authorList>
            <person name="Zhang X.-Q."/>
        </authorList>
    </citation>
    <scope>NUCLEOTIDE SEQUENCE [LARGE SCALE GENOMIC DNA]</scope>
    <source>
        <strain evidence="4 5">HZ9B</strain>
    </source>
</reference>
<dbReference type="Pfam" id="PF02580">
    <property type="entry name" value="Tyr_Deacylase"/>
    <property type="match status" value="1"/>
</dbReference>
<evidence type="ECO:0000256" key="2">
    <source>
        <dbReference type="ARBA" id="ARBA00022801"/>
    </source>
</evidence>
<comment type="subunit">
    <text evidence="3">Homodimer.</text>
</comment>
<dbReference type="Proteomes" id="UP000249447">
    <property type="component" value="Chromosome"/>
</dbReference>
<dbReference type="GO" id="GO:0005737">
    <property type="term" value="C:cytoplasm"/>
    <property type="evidence" value="ECO:0007669"/>
    <property type="project" value="UniProtKB-SubCell"/>
</dbReference>
<dbReference type="PANTHER" id="PTHR10472:SF5">
    <property type="entry name" value="D-AMINOACYL-TRNA DEACYLASE 1"/>
    <property type="match status" value="1"/>
</dbReference>
<dbReference type="GO" id="GO:0019478">
    <property type="term" value="P:D-amino acid catabolic process"/>
    <property type="evidence" value="ECO:0007669"/>
    <property type="project" value="UniProtKB-UniRule"/>
</dbReference>
<dbReference type="SUPFAM" id="SSF69500">
    <property type="entry name" value="DTD-like"/>
    <property type="match status" value="1"/>
</dbReference>
<dbReference type="EMBL" id="CP029843">
    <property type="protein sequence ID" value="AWV06131.1"/>
    <property type="molecule type" value="Genomic_DNA"/>
</dbReference>
<name>A0A2U9T187_9GAMM</name>
<protein>
    <recommendedName>
        <fullName evidence="3">D-aminoacyl-tRNA deacylase</fullName>
        <shortName evidence="3">DTD</shortName>
        <ecNumber evidence="3">3.1.1.96</ecNumber>
    </recommendedName>
    <alternativeName>
        <fullName evidence="3">Gly-tRNA(Ala) deacylase</fullName>
        <ecNumber evidence="3">3.1.1.-</ecNumber>
    </alternativeName>
</protein>
<dbReference type="HAMAP" id="MF_00518">
    <property type="entry name" value="Deacylase_Dtd"/>
    <property type="match status" value="1"/>
</dbReference>
<dbReference type="FunFam" id="3.50.80.10:FF:000001">
    <property type="entry name" value="D-aminoacyl-tRNA deacylase"/>
    <property type="match status" value="1"/>
</dbReference>
<dbReference type="EC" id="3.1.1.96" evidence="3"/>
<dbReference type="RefSeq" id="WP_111265309.1">
    <property type="nucleotide sequence ID" value="NZ_CP029843.1"/>
</dbReference>
<dbReference type="Gene3D" id="3.50.80.10">
    <property type="entry name" value="D-tyrosyl-tRNA(Tyr) deacylase"/>
    <property type="match status" value="1"/>
</dbReference>
<sequence length="146" mass="15184">MLALIQRVTEASVKVEGETVGAIGPGLLALVGVEPGDGEAQVRRIAERLLNYRVFADADGRMNLGLAQTGGGLLLVSQFTLAADTRSGLRPGFSTAAAPAEAERIFSGLVAICREKHPGGVETGRFGAHMEVSLVNDGPVTFLLKA</sequence>
<gene>
    <name evidence="3" type="primary">dtd</name>
    <name evidence="4" type="ORF">C9I47_0406</name>
</gene>
<keyword evidence="3" id="KW-0820">tRNA-binding</keyword>
<dbReference type="GO" id="GO:0106026">
    <property type="term" value="F:Gly-tRNA(Ala) deacylase activity"/>
    <property type="evidence" value="ECO:0007669"/>
    <property type="project" value="UniProtKB-UniRule"/>
</dbReference>
<comment type="domain">
    <text evidence="3">A Gly-cisPro motif from one monomer fits into the active site of the other monomer to allow specific chiral rejection of L-amino acids.</text>
</comment>
<organism evidence="4 5">
    <name type="scientific">Marilutibacter maris</name>
    <dbReference type="NCBI Taxonomy" id="1605891"/>
    <lineage>
        <taxon>Bacteria</taxon>
        <taxon>Pseudomonadati</taxon>
        <taxon>Pseudomonadota</taxon>
        <taxon>Gammaproteobacteria</taxon>
        <taxon>Lysobacterales</taxon>
        <taxon>Lysobacteraceae</taxon>
        <taxon>Marilutibacter</taxon>
    </lineage>
</organism>
<evidence type="ECO:0000313" key="5">
    <source>
        <dbReference type="Proteomes" id="UP000249447"/>
    </source>
</evidence>
<dbReference type="GO" id="GO:0000049">
    <property type="term" value="F:tRNA binding"/>
    <property type="evidence" value="ECO:0007669"/>
    <property type="project" value="UniProtKB-UniRule"/>
</dbReference>
<dbReference type="PANTHER" id="PTHR10472">
    <property type="entry name" value="D-TYROSYL-TRNA TYR DEACYLASE"/>
    <property type="match status" value="1"/>
</dbReference>
<dbReference type="GO" id="GO:0051500">
    <property type="term" value="F:D-tyrosyl-tRNA(Tyr) deacylase activity"/>
    <property type="evidence" value="ECO:0007669"/>
    <property type="project" value="TreeGrafter"/>
</dbReference>
<keyword evidence="5" id="KW-1185">Reference proteome</keyword>
<evidence type="ECO:0000256" key="3">
    <source>
        <dbReference type="HAMAP-Rule" id="MF_00518"/>
    </source>
</evidence>
<dbReference type="InterPro" id="IPR003732">
    <property type="entry name" value="Daa-tRNA_deacyls_DTD"/>
</dbReference>
<comment type="similarity">
    <text evidence="1 3">Belongs to the DTD family.</text>
</comment>
<dbReference type="GO" id="GO:0043908">
    <property type="term" value="F:Ser(Gly)-tRNA(Ala) hydrolase activity"/>
    <property type="evidence" value="ECO:0007669"/>
    <property type="project" value="UniProtKB-UniRule"/>
</dbReference>
<comment type="catalytic activity">
    <reaction evidence="3">
        <text>glycyl-tRNA(Ala) + H2O = tRNA(Ala) + glycine + H(+)</text>
        <dbReference type="Rhea" id="RHEA:53744"/>
        <dbReference type="Rhea" id="RHEA-COMP:9657"/>
        <dbReference type="Rhea" id="RHEA-COMP:13640"/>
        <dbReference type="ChEBI" id="CHEBI:15377"/>
        <dbReference type="ChEBI" id="CHEBI:15378"/>
        <dbReference type="ChEBI" id="CHEBI:57305"/>
        <dbReference type="ChEBI" id="CHEBI:78442"/>
        <dbReference type="ChEBI" id="CHEBI:78522"/>
    </reaction>
</comment>
<dbReference type="KEGG" id="lmb:C9I47_0406"/>